<dbReference type="RefSeq" id="WP_134084480.1">
    <property type="nucleotide sequence ID" value="NZ_SOQX01000006.1"/>
</dbReference>
<evidence type="ECO:0000256" key="1">
    <source>
        <dbReference type="SAM" id="SignalP"/>
    </source>
</evidence>
<dbReference type="OrthoDB" id="5779722at2"/>
<accession>A0A4R8IJ47</accession>
<name>A0A4R8IJ47_9GAMM</name>
<feature type="chain" id="PRO_5020983693" description="FTP domain-containing protein" evidence="1">
    <location>
        <begin position="23"/>
        <end position="214"/>
    </location>
</feature>
<gene>
    <name evidence="2" type="ORF">EDC23_2215</name>
</gene>
<feature type="signal peptide" evidence="1">
    <location>
        <begin position="1"/>
        <end position="22"/>
    </location>
</feature>
<reference evidence="2 3" key="1">
    <citation type="submission" date="2019-03" db="EMBL/GenBank/DDBJ databases">
        <title>Genomic Encyclopedia of Type Strains, Phase IV (KMG-IV): sequencing the most valuable type-strain genomes for metagenomic binning, comparative biology and taxonomic classification.</title>
        <authorList>
            <person name="Goeker M."/>
        </authorList>
    </citation>
    <scope>NUCLEOTIDE SEQUENCE [LARGE SCALE GENOMIC DNA]</scope>
    <source>
        <strain evidence="2 3">DSM 16326</strain>
    </source>
</reference>
<dbReference type="EMBL" id="SOQX01000006">
    <property type="protein sequence ID" value="TDY00054.1"/>
    <property type="molecule type" value="Genomic_DNA"/>
</dbReference>
<evidence type="ECO:0008006" key="4">
    <source>
        <dbReference type="Google" id="ProtNLM"/>
    </source>
</evidence>
<keyword evidence="3" id="KW-1185">Reference proteome</keyword>
<sequence>MHQKKLLLFVGLILLYSNAVFSQSLEEDKTHVRTWNRFADQTLALHNKLIDELPVKRETDSGGYAHLPDFYQEESYYHNGKLISRLQRESETGKPHVIEVFIRDDQGRVVRDYTAAYLPEYHNAPTQTLVSLHAYNGELHAFRSFDASGELVVERCTGTLEGKEVNLLQDLDQIFQAAQLDEELQQTREYRRCFEGLPREPGKYLRPTGLSGKG</sequence>
<dbReference type="AlphaFoldDB" id="A0A4R8IJ47"/>
<comment type="caution">
    <text evidence="2">The sequence shown here is derived from an EMBL/GenBank/DDBJ whole genome shotgun (WGS) entry which is preliminary data.</text>
</comment>
<protein>
    <recommendedName>
        <fullName evidence="4">FTP domain-containing protein</fullName>
    </recommendedName>
</protein>
<keyword evidence="1" id="KW-0732">Signal</keyword>
<proteinExistence type="predicted"/>
<evidence type="ECO:0000313" key="2">
    <source>
        <dbReference type="EMBL" id="TDY00054.1"/>
    </source>
</evidence>
<dbReference type="Proteomes" id="UP000294914">
    <property type="component" value="Unassembled WGS sequence"/>
</dbReference>
<evidence type="ECO:0000313" key="3">
    <source>
        <dbReference type="Proteomes" id="UP000294914"/>
    </source>
</evidence>
<organism evidence="2 3">
    <name type="scientific">Thiohalophilus thiocyanatoxydans</name>
    <dbReference type="NCBI Taxonomy" id="381308"/>
    <lineage>
        <taxon>Bacteria</taxon>
        <taxon>Pseudomonadati</taxon>
        <taxon>Pseudomonadota</taxon>
        <taxon>Gammaproteobacteria</taxon>
        <taxon>Thiohalomonadales</taxon>
        <taxon>Thiohalophilaceae</taxon>
        <taxon>Thiohalophilus</taxon>
    </lineage>
</organism>